<dbReference type="AlphaFoldDB" id="W6MHE6"/>
<dbReference type="PANTHER" id="PTHR12883">
    <property type="entry name" value="ADIPOCYTE-SPECIFIC PROTEIN 4-RELATED"/>
    <property type="match status" value="1"/>
</dbReference>
<dbReference type="STRING" id="1382522.W6MHE6"/>
<comment type="subcellular location">
    <subcellularLocation>
        <location evidence="1">Membrane</location>
        <topology evidence="1">Single-pass membrane protein</topology>
    </subcellularLocation>
</comment>
<feature type="transmembrane region" description="Helical" evidence="6">
    <location>
        <begin position="26"/>
        <end position="44"/>
    </location>
</feature>
<evidence type="ECO:0000313" key="7">
    <source>
        <dbReference type="EMBL" id="CDK25088.1"/>
    </source>
</evidence>
<accession>W6MHE6</accession>
<dbReference type="GO" id="GO:0005509">
    <property type="term" value="F:calcium ion binding"/>
    <property type="evidence" value="ECO:0007669"/>
    <property type="project" value="InterPro"/>
</dbReference>
<dbReference type="EMBL" id="HG793125">
    <property type="protein sequence ID" value="CDK25088.1"/>
    <property type="molecule type" value="Genomic_DNA"/>
</dbReference>
<proteinExistence type="predicted"/>
<evidence type="ECO:0000256" key="4">
    <source>
        <dbReference type="ARBA" id="ARBA00023136"/>
    </source>
</evidence>
<evidence type="ECO:0000256" key="2">
    <source>
        <dbReference type="ARBA" id="ARBA00022692"/>
    </source>
</evidence>
<organism evidence="7 8">
    <name type="scientific">Kuraishia capsulata CBS 1993</name>
    <dbReference type="NCBI Taxonomy" id="1382522"/>
    <lineage>
        <taxon>Eukaryota</taxon>
        <taxon>Fungi</taxon>
        <taxon>Dikarya</taxon>
        <taxon>Ascomycota</taxon>
        <taxon>Saccharomycotina</taxon>
        <taxon>Pichiomycetes</taxon>
        <taxon>Pichiales</taxon>
        <taxon>Pichiaceae</taxon>
        <taxon>Kuraishia</taxon>
    </lineage>
</organism>
<protein>
    <recommendedName>
        <fullName evidence="9">DUF1682 domain protein</fullName>
    </recommendedName>
</protein>
<keyword evidence="4 6" id="KW-0472">Membrane</keyword>
<dbReference type="InterPro" id="IPR012879">
    <property type="entry name" value="CCDC47"/>
</dbReference>
<dbReference type="GO" id="GO:0032469">
    <property type="term" value="P:endoplasmic reticulum calcium ion homeostasis"/>
    <property type="evidence" value="ECO:0007669"/>
    <property type="project" value="InterPro"/>
</dbReference>
<evidence type="ECO:0000256" key="3">
    <source>
        <dbReference type="ARBA" id="ARBA00022989"/>
    </source>
</evidence>
<gene>
    <name evidence="7" type="ORF">KUCA_T00001055001</name>
</gene>
<evidence type="ECO:0000313" key="8">
    <source>
        <dbReference type="Proteomes" id="UP000019384"/>
    </source>
</evidence>
<dbReference type="Proteomes" id="UP000019384">
    <property type="component" value="Unassembled WGS sequence"/>
</dbReference>
<sequence length="353" mass="40828">MAFTPTPAEFAKMTILERIVHYDWKIELLALGLIVSYVVLYLIGSKYNDSKAKNWIAASAKVLDEQFALVGVASNKLYIKDDGEHYAFYASGRLNVASFTAKIKLCARHNLFVWGMETVLSFFLESIDYPEDTVTVTIDLDAEASAKCESFIWSVVSKDNMNKYRSDNYFLSLTKTVESPKLPIEYVFMAENAETTDVMYKESYKDVLKDSASFLQFLAVTDLPVIKPETLEEAQPKKKVILSIKLPKSKKDLEAYDRLLKLTLKLVDYAVSNTSFRLETSRKIKKTRETEISKIKKILDERKKEELDEKKIEEKKKLRENFSKLSLEEQKKLEKKQNEKKQRKMANKQKVRQ</sequence>
<dbReference type="GO" id="GO:0016020">
    <property type="term" value="C:membrane"/>
    <property type="evidence" value="ECO:0007669"/>
    <property type="project" value="UniProtKB-SubCell"/>
</dbReference>
<evidence type="ECO:0000256" key="5">
    <source>
        <dbReference type="SAM" id="MobiDB-lite"/>
    </source>
</evidence>
<keyword evidence="2 6" id="KW-0812">Transmembrane</keyword>
<feature type="compositionally biased region" description="Basic and acidic residues" evidence="5">
    <location>
        <begin position="329"/>
        <end position="340"/>
    </location>
</feature>
<keyword evidence="8" id="KW-1185">Reference proteome</keyword>
<feature type="region of interest" description="Disordered" evidence="5">
    <location>
        <begin position="329"/>
        <end position="353"/>
    </location>
</feature>
<feature type="compositionally biased region" description="Basic residues" evidence="5">
    <location>
        <begin position="341"/>
        <end position="353"/>
    </location>
</feature>
<name>W6MHE6_9ASCO</name>
<dbReference type="HOGENOM" id="CLU_042570_0_0_1"/>
<dbReference type="GO" id="GO:0005783">
    <property type="term" value="C:endoplasmic reticulum"/>
    <property type="evidence" value="ECO:0007669"/>
    <property type="project" value="InterPro"/>
</dbReference>
<reference evidence="7" key="2">
    <citation type="submission" date="2014-02" db="EMBL/GenBank/DDBJ databases">
        <title>Complete DNA sequence of /Kuraishia capsulata/ illustrates novel genomic features among budding yeasts (/Saccharomycotina/).</title>
        <authorList>
            <person name="Morales L."/>
            <person name="Noel B."/>
            <person name="Porcel B."/>
            <person name="Marcet-Houben M."/>
            <person name="Hullo M-F."/>
            <person name="Sacerdot C."/>
            <person name="Tekaia F."/>
            <person name="Leh-Louis V."/>
            <person name="Despons L."/>
            <person name="Khanna V."/>
            <person name="Aury J-M."/>
            <person name="Barbe V."/>
            <person name="Couloux A."/>
            <person name="Labadie K."/>
            <person name="Pelletier E."/>
            <person name="Souciet J-L."/>
            <person name="Boekhout T."/>
            <person name="Gabaldon T."/>
            <person name="Wincker P."/>
            <person name="Dujon B."/>
        </authorList>
    </citation>
    <scope>NUCLEOTIDE SEQUENCE</scope>
    <source>
        <strain evidence="7">CBS 1993</strain>
    </source>
</reference>
<dbReference type="PANTHER" id="PTHR12883:SF0">
    <property type="entry name" value="PAT COMPLEX SUBUNIT CCDC47"/>
    <property type="match status" value="1"/>
</dbReference>
<dbReference type="GeneID" id="34518490"/>
<dbReference type="OrthoDB" id="10039147at2759"/>
<dbReference type="Pfam" id="PF07946">
    <property type="entry name" value="CCDC47"/>
    <property type="match status" value="1"/>
</dbReference>
<evidence type="ECO:0000256" key="1">
    <source>
        <dbReference type="ARBA" id="ARBA00004167"/>
    </source>
</evidence>
<evidence type="ECO:0000256" key="6">
    <source>
        <dbReference type="SAM" id="Phobius"/>
    </source>
</evidence>
<evidence type="ECO:0008006" key="9">
    <source>
        <dbReference type="Google" id="ProtNLM"/>
    </source>
</evidence>
<reference evidence="7" key="1">
    <citation type="submission" date="2013-12" db="EMBL/GenBank/DDBJ databases">
        <authorList>
            <person name="Genoscope - CEA"/>
        </authorList>
    </citation>
    <scope>NUCLEOTIDE SEQUENCE</scope>
    <source>
        <strain evidence="7">CBS 1993</strain>
    </source>
</reference>
<dbReference type="RefSeq" id="XP_022457102.1">
    <property type="nucleotide sequence ID" value="XM_022605655.1"/>
</dbReference>
<keyword evidence="3 6" id="KW-1133">Transmembrane helix</keyword>